<dbReference type="PRINTS" id="PR00039">
    <property type="entry name" value="HTHLYSR"/>
</dbReference>
<organism evidence="6 7">
    <name type="scientific">Cellulomonas composti</name>
    <dbReference type="NCBI Taxonomy" id="266130"/>
    <lineage>
        <taxon>Bacteria</taxon>
        <taxon>Bacillati</taxon>
        <taxon>Actinomycetota</taxon>
        <taxon>Actinomycetes</taxon>
        <taxon>Micrococcales</taxon>
        <taxon>Cellulomonadaceae</taxon>
        <taxon>Cellulomonas</taxon>
    </lineage>
</organism>
<dbReference type="Proteomes" id="UP000321720">
    <property type="component" value="Unassembled WGS sequence"/>
</dbReference>
<dbReference type="SUPFAM" id="SSF46785">
    <property type="entry name" value="Winged helix' DNA-binding domain"/>
    <property type="match status" value="1"/>
</dbReference>
<dbReference type="GO" id="GO:0032993">
    <property type="term" value="C:protein-DNA complex"/>
    <property type="evidence" value="ECO:0007669"/>
    <property type="project" value="TreeGrafter"/>
</dbReference>
<evidence type="ECO:0000256" key="1">
    <source>
        <dbReference type="ARBA" id="ARBA00009437"/>
    </source>
</evidence>
<dbReference type="AlphaFoldDB" id="A0A511JEA6"/>
<protein>
    <submittedName>
        <fullName evidence="6">LysR family transcriptional regulator</fullName>
    </submittedName>
</protein>
<dbReference type="InterPro" id="IPR000847">
    <property type="entry name" value="LysR_HTH_N"/>
</dbReference>
<keyword evidence="2" id="KW-0805">Transcription regulation</keyword>
<dbReference type="GO" id="GO:0003677">
    <property type="term" value="F:DNA binding"/>
    <property type="evidence" value="ECO:0007669"/>
    <property type="project" value="UniProtKB-KW"/>
</dbReference>
<name>A0A511JEA6_9CELL</name>
<dbReference type="InterPro" id="IPR036388">
    <property type="entry name" value="WH-like_DNA-bd_sf"/>
</dbReference>
<comment type="similarity">
    <text evidence="1">Belongs to the LysR transcriptional regulatory family.</text>
</comment>
<dbReference type="PANTHER" id="PTHR30346">
    <property type="entry name" value="TRANSCRIPTIONAL DUAL REGULATOR HCAR-RELATED"/>
    <property type="match status" value="1"/>
</dbReference>
<dbReference type="PANTHER" id="PTHR30346:SF28">
    <property type="entry name" value="HTH-TYPE TRANSCRIPTIONAL REGULATOR CYNR"/>
    <property type="match status" value="1"/>
</dbReference>
<evidence type="ECO:0000256" key="3">
    <source>
        <dbReference type="ARBA" id="ARBA00023125"/>
    </source>
</evidence>
<dbReference type="Gene3D" id="3.40.190.290">
    <property type="match status" value="1"/>
</dbReference>
<evidence type="ECO:0000313" key="6">
    <source>
        <dbReference type="EMBL" id="GEL96347.1"/>
    </source>
</evidence>
<keyword evidence="4" id="KW-0804">Transcription</keyword>
<reference evidence="6 7" key="1">
    <citation type="submission" date="2019-07" db="EMBL/GenBank/DDBJ databases">
        <title>Whole genome shotgun sequence of Cellulomonas composti NBRC 100758.</title>
        <authorList>
            <person name="Hosoyama A."/>
            <person name="Uohara A."/>
            <person name="Ohji S."/>
            <person name="Ichikawa N."/>
        </authorList>
    </citation>
    <scope>NUCLEOTIDE SEQUENCE [LARGE SCALE GENOMIC DNA]</scope>
    <source>
        <strain evidence="6 7">NBRC 100758</strain>
    </source>
</reference>
<evidence type="ECO:0000313" key="7">
    <source>
        <dbReference type="Proteomes" id="UP000321720"/>
    </source>
</evidence>
<evidence type="ECO:0000256" key="2">
    <source>
        <dbReference type="ARBA" id="ARBA00023015"/>
    </source>
</evidence>
<dbReference type="FunFam" id="1.10.10.10:FF:000001">
    <property type="entry name" value="LysR family transcriptional regulator"/>
    <property type="match status" value="1"/>
</dbReference>
<dbReference type="EMBL" id="BJWG01000018">
    <property type="protein sequence ID" value="GEL96347.1"/>
    <property type="molecule type" value="Genomic_DNA"/>
</dbReference>
<proteinExistence type="inferred from homology"/>
<keyword evidence="3" id="KW-0238">DNA-binding</keyword>
<dbReference type="InterPro" id="IPR005119">
    <property type="entry name" value="LysR_subst-bd"/>
</dbReference>
<comment type="caution">
    <text evidence="6">The sequence shown here is derived from an EMBL/GenBank/DDBJ whole genome shotgun (WGS) entry which is preliminary data.</text>
</comment>
<dbReference type="Gene3D" id="1.10.10.10">
    <property type="entry name" value="Winged helix-like DNA-binding domain superfamily/Winged helix DNA-binding domain"/>
    <property type="match status" value="1"/>
</dbReference>
<dbReference type="GO" id="GO:0003700">
    <property type="term" value="F:DNA-binding transcription factor activity"/>
    <property type="evidence" value="ECO:0007669"/>
    <property type="project" value="InterPro"/>
</dbReference>
<dbReference type="Pfam" id="PF03466">
    <property type="entry name" value="LysR_substrate"/>
    <property type="match status" value="1"/>
</dbReference>
<dbReference type="SUPFAM" id="SSF53850">
    <property type="entry name" value="Periplasmic binding protein-like II"/>
    <property type="match status" value="1"/>
</dbReference>
<dbReference type="Pfam" id="PF00126">
    <property type="entry name" value="HTH_1"/>
    <property type="match status" value="1"/>
</dbReference>
<evidence type="ECO:0000256" key="4">
    <source>
        <dbReference type="ARBA" id="ARBA00023163"/>
    </source>
</evidence>
<sequence length="303" mass="32224">MRLEQLEYFAAVARVGSFRRAADELHVSQPALSEAVANLERELGVTLLERHRSGSRLSTTGRELLPLVADALAAVDRLRAAAGHHPDAGRAVRLGTVNAGTASLLLPAIQAFPARHPGVTVEIRTLQQDEIEQGLTDGSLDLGLVNLLSGDDVPPGLVGTELVRGRPVVVLPAAHPLAARPALSPDDLRGESFVGMRAGYAMHRFAHRVFGDAPPRDWHTTDGAEMGKLMVAQGMGLSVLPDYSVTGDPLELAGVLVARPIVDDRTLVRLVLEQRRGARPSAAVRALGDELVAVAARRSVPRA</sequence>
<dbReference type="InterPro" id="IPR036390">
    <property type="entry name" value="WH_DNA-bd_sf"/>
</dbReference>
<gene>
    <name evidence="6" type="ORF">CCO02nite_30050</name>
</gene>
<dbReference type="CDD" id="cd05466">
    <property type="entry name" value="PBP2_LTTR_substrate"/>
    <property type="match status" value="1"/>
</dbReference>
<dbReference type="OrthoDB" id="9789529at2"/>
<evidence type="ECO:0000259" key="5">
    <source>
        <dbReference type="PROSITE" id="PS50931"/>
    </source>
</evidence>
<keyword evidence="7" id="KW-1185">Reference proteome</keyword>
<accession>A0A511JEA6</accession>
<feature type="domain" description="HTH lysR-type" evidence="5">
    <location>
        <begin position="1"/>
        <end position="58"/>
    </location>
</feature>
<dbReference type="RefSeq" id="WP_146843984.1">
    <property type="nucleotide sequence ID" value="NZ_BJWG01000018.1"/>
</dbReference>
<dbReference type="PROSITE" id="PS50931">
    <property type="entry name" value="HTH_LYSR"/>
    <property type="match status" value="1"/>
</dbReference>